<accession>C9LRV6</accession>
<reference evidence="1 2" key="1">
    <citation type="submission" date="2009-09" db="EMBL/GenBank/DDBJ databases">
        <authorList>
            <person name="Weinstock G."/>
            <person name="Sodergren E."/>
            <person name="Clifton S."/>
            <person name="Fulton L."/>
            <person name="Fulton B."/>
            <person name="Courtney L."/>
            <person name="Fronick C."/>
            <person name="Harrison M."/>
            <person name="Strong C."/>
            <person name="Farmer C."/>
            <person name="Delahaunty K."/>
            <person name="Markovic C."/>
            <person name="Hall O."/>
            <person name="Minx P."/>
            <person name="Tomlinson C."/>
            <person name="Mitreva M."/>
            <person name="Nelson J."/>
            <person name="Hou S."/>
            <person name="Wollam A."/>
            <person name="Pepin K.H."/>
            <person name="Johnson M."/>
            <person name="Bhonagiri V."/>
            <person name="Nash W.E."/>
            <person name="Warren W."/>
            <person name="Chinwalla A."/>
            <person name="Mardis E.R."/>
            <person name="Wilson R.K."/>
        </authorList>
    </citation>
    <scope>NUCLEOTIDE SEQUENCE [LARGE SCALE GENOMIC DNA]</scope>
    <source>
        <strain evidence="2">ATCC 35185 / DSM 20758 / VPI D19B-28</strain>
    </source>
</reference>
<evidence type="ECO:0000313" key="1">
    <source>
        <dbReference type="EMBL" id="EEX78374.1"/>
    </source>
</evidence>
<comment type="caution">
    <text evidence="1">The sequence shown here is derived from an EMBL/GenBank/DDBJ whole genome shotgun (WGS) entry which is preliminary data.</text>
</comment>
<dbReference type="Proteomes" id="UP000003505">
    <property type="component" value="Unassembled WGS sequence"/>
</dbReference>
<dbReference type="AlphaFoldDB" id="C9LRV6"/>
<evidence type="ECO:0000313" key="2">
    <source>
        <dbReference type="Proteomes" id="UP000003505"/>
    </source>
</evidence>
<sequence length="60" mass="6562">MSLSALRFLLSGRWRAYDSQGEADFVVLHPTGGIFHIGGNPCFRGGGFNSTSMLEVIWTT</sequence>
<dbReference type="EMBL" id="ACKP02000003">
    <property type="protein sequence ID" value="EEX78374.1"/>
    <property type="molecule type" value="Genomic_DNA"/>
</dbReference>
<organism evidence="1 2">
    <name type="scientific">Selenomonas sputigena (strain ATCC 35185 / DSM 20758 / CCUG 44933 / VPI D19B-28)</name>
    <dbReference type="NCBI Taxonomy" id="546271"/>
    <lineage>
        <taxon>Bacteria</taxon>
        <taxon>Bacillati</taxon>
        <taxon>Bacillota</taxon>
        <taxon>Negativicutes</taxon>
        <taxon>Selenomonadales</taxon>
        <taxon>Selenomonadaceae</taxon>
        <taxon>Selenomonas</taxon>
    </lineage>
</organism>
<gene>
    <name evidence="1" type="ORF">SELSPUOL_00176</name>
</gene>
<protein>
    <submittedName>
        <fullName evidence="1">Uncharacterized protein</fullName>
    </submittedName>
</protein>
<name>C9LRV6_SELS3</name>
<proteinExistence type="predicted"/>